<dbReference type="GO" id="GO:0005524">
    <property type="term" value="F:ATP binding"/>
    <property type="evidence" value="ECO:0007669"/>
    <property type="project" value="UniProtKB-KW"/>
</dbReference>
<protein>
    <recommendedName>
        <fullName evidence="9">Putative hemin import ATP-binding protein HrtA</fullName>
    </recommendedName>
</protein>
<dbReference type="Pfam" id="PF00005">
    <property type="entry name" value="ABC_tran"/>
    <property type="match status" value="1"/>
</dbReference>
<keyword evidence="13" id="KW-1185">Reference proteome</keyword>
<comment type="similarity">
    <text evidence="8">Belongs to the ABC transporter superfamily. HrtA family.</text>
</comment>
<evidence type="ECO:0000256" key="8">
    <source>
        <dbReference type="ARBA" id="ARBA00024359"/>
    </source>
</evidence>
<evidence type="ECO:0000256" key="2">
    <source>
        <dbReference type="ARBA" id="ARBA00011131"/>
    </source>
</evidence>
<keyword evidence="5" id="KW-0547">Nucleotide-binding</keyword>
<dbReference type="InterPro" id="IPR017911">
    <property type="entry name" value="MacB-like_ATP-bd"/>
</dbReference>
<evidence type="ECO:0000256" key="3">
    <source>
        <dbReference type="ARBA" id="ARBA00022448"/>
    </source>
</evidence>
<dbReference type="InterPro" id="IPR003593">
    <property type="entry name" value="AAA+_ATPase"/>
</dbReference>
<keyword evidence="4" id="KW-1003">Cell membrane</keyword>
<dbReference type="InterPro" id="IPR015854">
    <property type="entry name" value="ABC_transpr_LolD-like"/>
</dbReference>
<dbReference type="InterPro" id="IPR017871">
    <property type="entry name" value="ABC_transporter-like_CS"/>
</dbReference>
<feature type="domain" description="ABC transporter" evidence="11">
    <location>
        <begin position="4"/>
        <end position="236"/>
    </location>
</feature>
<evidence type="ECO:0000313" key="12">
    <source>
        <dbReference type="EMBL" id="KON88238.1"/>
    </source>
</evidence>
<dbReference type="GO" id="GO:0005886">
    <property type="term" value="C:plasma membrane"/>
    <property type="evidence" value="ECO:0007669"/>
    <property type="project" value="UniProtKB-SubCell"/>
</dbReference>
<comment type="caution">
    <text evidence="12">The sequence shown here is derived from an EMBL/GenBank/DDBJ whole genome shotgun (WGS) entry which is preliminary data.</text>
</comment>
<dbReference type="SUPFAM" id="SSF52540">
    <property type="entry name" value="P-loop containing nucleoside triphosphate hydrolases"/>
    <property type="match status" value="1"/>
</dbReference>
<evidence type="ECO:0000256" key="10">
    <source>
        <dbReference type="ARBA" id="ARBA00024721"/>
    </source>
</evidence>
<keyword evidence="7" id="KW-0472">Membrane</keyword>
<evidence type="ECO:0000256" key="1">
    <source>
        <dbReference type="ARBA" id="ARBA00004202"/>
    </source>
</evidence>
<proteinExistence type="inferred from homology"/>
<evidence type="ECO:0000256" key="7">
    <source>
        <dbReference type="ARBA" id="ARBA00023136"/>
    </source>
</evidence>
<dbReference type="SMART" id="SM00382">
    <property type="entry name" value="AAA"/>
    <property type="match status" value="1"/>
</dbReference>
<dbReference type="PANTHER" id="PTHR24220:SF666">
    <property type="entry name" value="HEMIN IMPORT ATP-BINDING PROTEIN HRTA-RELATED"/>
    <property type="match status" value="1"/>
</dbReference>
<dbReference type="STRING" id="1459.AF332_16460"/>
<comment type="subunit">
    <text evidence="2">The complex is composed of two ATP-binding proteins (HrtA), two transmembrane proteins (HrtB) and a solute-binding protein.</text>
</comment>
<name>A0A0M0GEN7_SPOGL</name>
<dbReference type="GO" id="GO:0022857">
    <property type="term" value="F:transmembrane transporter activity"/>
    <property type="evidence" value="ECO:0007669"/>
    <property type="project" value="TreeGrafter"/>
</dbReference>
<keyword evidence="3" id="KW-0813">Transport</keyword>
<dbReference type="RefSeq" id="WP_053435610.1">
    <property type="nucleotide sequence ID" value="NZ_LGUF01000007.1"/>
</dbReference>
<gene>
    <name evidence="12" type="ORF">AF332_16460</name>
</gene>
<dbReference type="InterPro" id="IPR027417">
    <property type="entry name" value="P-loop_NTPase"/>
</dbReference>
<keyword evidence="6 12" id="KW-0067">ATP-binding</keyword>
<evidence type="ECO:0000256" key="4">
    <source>
        <dbReference type="ARBA" id="ARBA00022475"/>
    </source>
</evidence>
<evidence type="ECO:0000313" key="13">
    <source>
        <dbReference type="Proteomes" id="UP000037109"/>
    </source>
</evidence>
<dbReference type="EMBL" id="LGUF01000007">
    <property type="protein sequence ID" value="KON88238.1"/>
    <property type="molecule type" value="Genomic_DNA"/>
</dbReference>
<dbReference type="InterPro" id="IPR003439">
    <property type="entry name" value="ABC_transporter-like_ATP-bd"/>
</dbReference>
<dbReference type="PROSITE" id="PS50893">
    <property type="entry name" value="ABC_TRANSPORTER_2"/>
    <property type="match status" value="1"/>
</dbReference>
<dbReference type="Gene3D" id="3.40.50.300">
    <property type="entry name" value="P-loop containing nucleotide triphosphate hydrolases"/>
    <property type="match status" value="1"/>
</dbReference>
<dbReference type="CDD" id="cd03255">
    <property type="entry name" value="ABC_MJ0796_LolCDE_FtsE"/>
    <property type="match status" value="1"/>
</dbReference>
<sequence>MEFFTVNDIKKAFTNGEVREEILKGINISLKKGEITALVGASGSGKSTLLTIAAGLQPASEGQILFEGKNINAMNQEQIRKIRANKFGFVFQFAHLVPFLTVEEQLILMLDVSETKLTKQEQKREVNRILKLVGMDHRKKAYPSSLSGGEKQRVAFARAIIHKPMVLFADEPTASLDSKKSKEMMTLIRELTKTLNITTLMVTHDEEMLSYVDHIIKMSDGLILQTDESTAVHQVIS</sequence>
<organism evidence="12 13">
    <name type="scientific">Sporosarcina globispora</name>
    <name type="common">Bacillus globisporus</name>
    <dbReference type="NCBI Taxonomy" id="1459"/>
    <lineage>
        <taxon>Bacteria</taxon>
        <taxon>Bacillati</taxon>
        <taxon>Bacillota</taxon>
        <taxon>Bacilli</taxon>
        <taxon>Bacillales</taxon>
        <taxon>Caryophanaceae</taxon>
        <taxon>Sporosarcina</taxon>
    </lineage>
</organism>
<dbReference type="FunFam" id="3.40.50.300:FF:000032">
    <property type="entry name" value="Export ABC transporter ATP-binding protein"/>
    <property type="match status" value="1"/>
</dbReference>
<dbReference type="Proteomes" id="UP000037109">
    <property type="component" value="Unassembled WGS sequence"/>
</dbReference>
<dbReference type="OrthoDB" id="9791546at2"/>
<dbReference type="GO" id="GO:0098796">
    <property type="term" value="C:membrane protein complex"/>
    <property type="evidence" value="ECO:0007669"/>
    <property type="project" value="UniProtKB-ARBA"/>
</dbReference>
<evidence type="ECO:0000256" key="6">
    <source>
        <dbReference type="ARBA" id="ARBA00022840"/>
    </source>
</evidence>
<accession>A0A0M0GEN7</accession>
<evidence type="ECO:0000259" key="11">
    <source>
        <dbReference type="PROSITE" id="PS50893"/>
    </source>
</evidence>
<dbReference type="PROSITE" id="PS00211">
    <property type="entry name" value="ABC_TRANSPORTER_1"/>
    <property type="match status" value="1"/>
</dbReference>
<reference evidence="13" key="1">
    <citation type="submission" date="2015-07" db="EMBL/GenBank/DDBJ databases">
        <title>Fjat-10036 dsm4.</title>
        <authorList>
            <person name="Liu B."/>
            <person name="Wang J."/>
            <person name="Zhu Y."/>
            <person name="Liu G."/>
            <person name="Chen Q."/>
            <person name="Chen Z."/>
            <person name="Lan J."/>
            <person name="Che J."/>
            <person name="Ge C."/>
            <person name="Shi H."/>
            <person name="Pan Z."/>
            <person name="Liu X."/>
        </authorList>
    </citation>
    <scope>NUCLEOTIDE SEQUENCE [LARGE SCALE GENOMIC DNA]</scope>
    <source>
        <strain evidence="13">DSM 4</strain>
    </source>
</reference>
<dbReference type="PATRIC" id="fig|1459.3.peg.3597"/>
<comment type="function">
    <text evidence="10">Part of the ABC transporter complex hrt involved in hemin import. Responsible for energy coupling to the transport system.</text>
</comment>
<comment type="subcellular location">
    <subcellularLocation>
        <location evidence="1">Cell membrane</location>
        <topology evidence="1">Peripheral membrane protein</topology>
    </subcellularLocation>
</comment>
<dbReference type="AlphaFoldDB" id="A0A0M0GEN7"/>
<dbReference type="GO" id="GO:0016887">
    <property type="term" value="F:ATP hydrolysis activity"/>
    <property type="evidence" value="ECO:0007669"/>
    <property type="project" value="InterPro"/>
</dbReference>
<dbReference type="PANTHER" id="PTHR24220">
    <property type="entry name" value="IMPORT ATP-BINDING PROTEIN"/>
    <property type="match status" value="1"/>
</dbReference>
<evidence type="ECO:0000256" key="5">
    <source>
        <dbReference type="ARBA" id="ARBA00022741"/>
    </source>
</evidence>
<evidence type="ECO:0000256" key="9">
    <source>
        <dbReference type="ARBA" id="ARBA00024432"/>
    </source>
</evidence>